<proteinExistence type="predicted"/>
<keyword evidence="3" id="KW-1185">Reference proteome</keyword>
<gene>
    <name evidence="2" type="ORF">M0R45_028377</name>
</gene>
<evidence type="ECO:0000256" key="1">
    <source>
        <dbReference type="SAM" id="MobiDB-lite"/>
    </source>
</evidence>
<evidence type="ECO:0000313" key="3">
    <source>
        <dbReference type="Proteomes" id="UP001457282"/>
    </source>
</evidence>
<accession>A0AAW1W956</accession>
<sequence length="237" mass="25696">MEARTSSENEEPSEIFQSAESHTSPFHSHLACFPLNSELHMIQVIEKCSQAPGRVVEPSVLRRNLEISDLELAADLAKSSLPLSIYVERIEQIRVELASVAPIGAISPGLAKWASSCGCSISSSPSSPLSATSMRSPRLLHRSIIITLDRTRPAPSSEPGVAGTFWKAQIGSDCRRQRFDYAKKASESKGLAWITRGVTTCGKGLRSGSGRTARIPDLRGRLKARQLLLVSSGFVKL</sequence>
<protein>
    <submittedName>
        <fullName evidence="2">Uncharacterized protein</fullName>
    </submittedName>
</protein>
<dbReference type="AlphaFoldDB" id="A0AAW1W956"/>
<name>A0AAW1W956_RUBAR</name>
<organism evidence="2 3">
    <name type="scientific">Rubus argutus</name>
    <name type="common">Southern blackberry</name>
    <dbReference type="NCBI Taxonomy" id="59490"/>
    <lineage>
        <taxon>Eukaryota</taxon>
        <taxon>Viridiplantae</taxon>
        <taxon>Streptophyta</taxon>
        <taxon>Embryophyta</taxon>
        <taxon>Tracheophyta</taxon>
        <taxon>Spermatophyta</taxon>
        <taxon>Magnoliopsida</taxon>
        <taxon>eudicotyledons</taxon>
        <taxon>Gunneridae</taxon>
        <taxon>Pentapetalae</taxon>
        <taxon>rosids</taxon>
        <taxon>fabids</taxon>
        <taxon>Rosales</taxon>
        <taxon>Rosaceae</taxon>
        <taxon>Rosoideae</taxon>
        <taxon>Rosoideae incertae sedis</taxon>
        <taxon>Rubus</taxon>
    </lineage>
</organism>
<feature type="region of interest" description="Disordered" evidence="1">
    <location>
        <begin position="1"/>
        <end position="20"/>
    </location>
</feature>
<dbReference type="EMBL" id="JBEDUW010000006">
    <property type="protein sequence ID" value="KAK9919800.1"/>
    <property type="molecule type" value="Genomic_DNA"/>
</dbReference>
<evidence type="ECO:0000313" key="2">
    <source>
        <dbReference type="EMBL" id="KAK9919800.1"/>
    </source>
</evidence>
<reference evidence="2 3" key="1">
    <citation type="journal article" date="2023" name="G3 (Bethesda)">
        <title>A chromosome-length genome assembly and annotation of blackberry (Rubus argutus, cv. 'Hillquist').</title>
        <authorList>
            <person name="Bruna T."/>
            <person name="Aryal R."/>
            <person name="Dudchenko O."/>
            <person name="Sargent D.J."/>
            <person name="Mead D."/>
            <person name="Buti M."/>
            <person name="Cavallini A."/>
            <person name="Hytonen T."/>
            <person name="Andres J."/>
            <person name="Pham M."/>
            <person name="Weisz D."/>
            <person name="Mascagni F."/>
            <person name="Usai G."/>
            <person name="Natali L."/>
            <person name="Bassil N."/>
            <person name="Fernandez G.E."/>
            <person name="Lomsadze A."/>
            <person name="Armour M."/>
            <person name="Olukolu B."/>
            <person name="Poorten T."/>
            <person name="Britton C."/>
            <person name="Davik J."/>
            <person name="Ashrafi H."/>
            <person name="Aiden E.L."/>
            <person name="Borodovsky M."/>
            <person name="Worthington M."/>
        </authorList>
    </citation>
    <scope>NUCLEOTIDE SEQUENCE [LARGE SCALE GENOMIC DNA]</scope>
    <source>
        <strain evidence="2">PI 553951</strain>
    </source>
</reference>
<dbReference type="Proteomes" id="UP001457282">
    <property type="component" value="Unassembled WGS sequence"/>
</dbReference>
<comment type="caution">
    <text evidence="2">The sequence shown here is derived from an EMBL/GenBank/DDBJ whole genome shotgun (WGS) entry which is preliminary data.</text>
</comment>